<evidence type="ECO:0000313" key="1">
    <source>
        <dbReference type="EMBL" id="CAB4918241.1"/>
    </source>
</evidence>
<reference evidence="1" key="1">
    <citation type="submission" date="2020-05" db="EMBL/GenBank/DDBJ databases">
        <authorList>
            <person name="Chiriac C."/>
            <person name="Salcher M."/>
            <person name="Ghai R."/>
            <person name="Kavagutti S V."/>
        </authorList>
    </citation>
    <scope>NUCLEOTIDE SEQUENCE</scope>
</reference>
<organism evidence="1">
    <name type="scientific">freshwater metagenome</name>
    <dbReference type="NCBI Taxonomy" id="449393"/>
    <lineage>
        <taxon>unclassified sequences</taxon>
        <taxon>metagenomes</taxon>
        <taxon>ecological metagenomes</taxon>
    </lineage>
</organism>
<dbReference type="EMBL" id="CAFBNB010000008">
    <property type="protein sequence ID" value="CAB4918241.1"/>
    <property type="molecule type" value="Genomic_DNA"/>
</dbReference>
<protein>
    <submittedName>
        <fullName evidence="1">Unannotated protein</fullName>
    </submittedName>
</protein>
<dbReference type="AlphaFoldDB" id="A0A6J7HBB0"/>
<accession>A0A6J7HBB0</accession>
<proteinExistence type="predicted"/>
<gene>
    <name evidence="1" type="ORF">UFOPK3720_00088</name>
</gene>
<sequence>MPTQHLGDREHEIGGRGALWQLTAELEADDPRDEHRNRLAEHRGLGFDAAHAPAQHSQAVHHGGVRIGADNGVGVGLSAAGHDDASEVLDVHLMDDARAGRHDLELLECALAPAQELVTLTVAFVLELDVALLGIGGTEEVRDDGVVDDEL</sequence>
<name>A0A6J7HBB0_9ZZZZ</name>